<evidence type="ECO:0000313" key="2">
    <source>
        <dbReference type="EMBL" id="CAI5455333.1"/>
    </source>
</evidence>
<feature type="region of interest" description="Disordered" evidence="1">
    <location>
        <begin position="53"/>
        <end position="76"/>
    </location>
</feature>
<feature type="compositionally biased region" description="Polar residues" evidence="1">
    <location>
        <begin position="53"/>
        <end position="75"/>
    </location>
</feature>
<evidence type="ECO:0000313" key="3">
    <source>
        <dbReference type="Proteomes" id="UP001152747"/>
    </source>
</evidence>
<feature type="compositionally biased region" description="Basic and acidic residues" evidence="1">
    <location>
        <begin position="1"/>
        <end position="18"/>
    </location>
</feature>
<keyword evidence="3" id="KW-1185">Reference proteome</keyword>
<reference evidence="2" key="1">
    <citation type="submission" date="2022-11" db="EMBL/GenBank/DDBJ databases">
        <authorList>
            <person name="Kikuchi T."/>
        </authorList>
    </citation>
    <scope>NUCLEOTIDE SEQUENCE</scope>
    <source>
        <strain evidence="2">PS1010</strain>
    </source>
</reference>
<dbReference type="EMBL" id="CANHGI010000006">
    <property type="protein sequence ID" value="CAI5455333.1"/>
    <property type="molecule type" value="Genomic_DNA"/>
</dbReference>
<organism evidence="2 3">
    <name type="scientific">Caenorhabditis angaria</name>
    <dbReference type="NCBI Taxonomy" id="860376"/>
    <lineage>
        <taxon>Eukaryota</taxon>
        <taxon>Metazoa</taxon>
        <taxon>Ecdysozoa</taxon>
        <taxon>Nematoda</taxon>
        <taxon>Chromadorea</taxon>
        <taxon>Rhabditida</taxon>
        <taxon>Rhabditina</taxon>
        <taxon>Rhabditomorpha</taxon>
        <taxon>Rhabditoidea</taxon>
        <taxon>Rhabditidae</taxon>
        <taxon>Peloderinae</taxon>
        <taxon>Caenorhabditis</taxon>
    </lineage>
</organism>
<gene>
    <name evidence="2" type="ORF">CAMP_LOCUS17970</name>
</gene>
<evidence type="ECO:0000256" key="1">
    <source>
        <dbReference type="SAM" id="MobiDB-lite"/>
    </source>
</evidence>
<dbReference type="Proteomes" id="UP001152747">
    <property type="component" value="Unassembled WGS sequence"/>
</dbReference>
<accession>A0A9P1J3Z9</accession>
<name>A0A9P1J3Z9_9PELO</name>
<protein>
    <submittedName>
        <fullName evidence="2">Uncharacterized protein</fullName>
    </submittedName>
</protein>
<sequence>MPSSDAENRITNGRDEHSSVAGTISSIDDGNDSDDEYFELFQILAAAPINRSSLHTSQQLGQATTQLNSSPLASQRNRKHWSVKPFYKCFWQNTGFLPSMSRPQGTQQNASFQSEKKELVVSTSRFKRRFANSKTPTHFID</sequence>
<proteinExistence type="predicted"/>
<comment type="caution">
    <text evidence="2">The sequence shown here is derived from an EMBL/GenBank/DDBJ whole genome shotgun (WGS) entry which is preliminary data.</text>
</comment>
<dbReference type="AlphaFoldDB" id="A0A9P1J3Z9"/>
<feature type="region of interest" description="Disordered" evidence="1">
    <location>
        <begin position="1"/>
        <end position="30"/>
    </location>
</feature>